<dbReference type="InterPro" id="IPR054722">
    <property type="entry name" value="PolX-like_BBD"/>
</dbReference>
<keyword evidence="11" id="KW-1185">Reference proteome</keyword>
<dbReference type="PRINTS" id="PR00364">
    <property type="entry name" value="DISEASERSIST"/>
</dbReference>
<keyword evidence="3" id="KW-0611">Plant defense</keyword>
<evidence type="ECO:0000313" key="10">
    <source>
        <dbReference type="EnsemblPlants" id="OB11G16520.1"/>
    </source>
</evidence>
<dbReference type="Pfam" id="PF13966">
    <property type="entry name" value="zf-RVT"/>
    <property type="match status" value="1"/>
</dbReference>
<dbReference type="GO" id="GO:0043531">
    <property type="term" value="F:ADP binding"/>
    <property type="evidence" value="ECO:0007669"/>
    <property type="project" value="InterPro"/>
</dbReference>
<evidence type="ECO:0000259" key="9">
    <source>
        <dbReference type="Pfam" id="PF25019"/>
    </source>
</evidence>
<feature type="domain" description="Reverse transcriptase zinc-binding" evidence="6">
    <location>
        <begin position="71"/>
        <end position="158"/>
    </location>
</feature>
<dbReference type="GO" id="GO:0009626">
    <property type="term" value="P:plant-type hypersensitive response"/>
    <property type="evidence" value="ECO:0007669"/>
    <property type="project" value="UniProtKB-ARBA"/>
</dbReference>
<keyword evidence="2" id="KW-0677">Repeat</keyword>
<evidence type="ECO:0000256" key="1">
    <source>
        <dbReference type="ARBA" id="ARBA00022614"/>
    </source>
</evidence>
<dbReference type="Pfam" id="PF22936">
    <property type="entry name" value="Pol_BBD"/>
    <property type="match status" value="2"/>
</dbReference>
<dbReference type="InterPro" id="IPR026960">
    <property type="entry name" value="RVT-Znf"/>
</dbReference>
<sequence>MVVLVIHLLLEMCHRDGKVSELIGVDGAWDVDKINTTFLPVDASEILQIRISNRGDDDCLAWHPEESGQFTVRSAYRLAVNLRELELGGASSSISSDGQRKVWDAIWKCHVPHKVRTFAWKIATDSLPTNVNKQRRGLLQTGRCSLCGIEDEDAFHALSCQSIHQSSSALESEILAFKEGITKALQWTLLPLVVESDCSMVVSLMTSREFDRSQLAFVIQEAKCILDGDREIVLGRLIAPRIDFNIWQIQMKAILTQVGVRKALGTRPDGMTDDKWEDLDQKALSAMQLSLSTDVLREVINETSVFSLWKKLEALYMKKSLANKLRLKKRLSTIRMAEGTSIRSHLNEFNSLIIDLEKLDVKIDDEDKAILLVVSLPATFKHFKEIMIYDLFKRVILLDQSPDLNQEIDWFSTYDSVDTGEVVIDDGSTLEIAGIGSVQIKTHDGIVRTLSNVRHVPRMKRNLISLGTLESLGYKYVGDNGVLKISKGNLVVLKGNRIDSLYFLQGSKVTVVIGDGSPLEIAGIGSMQIKTHDGIVRTLSNVRHVPRMKRNLISLGTLESLGYKYKRVSFSTATHQTEGILDYVHSDLWGKSKFRSLGGCLWNKRALWAETISTTSYLINRSPNSAINFQIPEEVWSVPLLQNKLLVLHLLVTMIIVLLETDLEGMLLFLIDIVTLMSLIDQLKAQLSHEFEMKDLGPAKKILGMEIQPDRKCPINEDGKDYMSRVPYASAVGNLMYAMIYTRPDLAHAVSVVSRFMHNPGKEHWNSVKWILRYLKVGKLSLQSVTALSTTKAEYISATEGVKEAIWLRGLVSELGIRQGQVTVGKIHIENNPADMLTKSLSNTKFKHCLDLVDDTEASGDIIYSTSAIVGHGAGKTTLPQYVYNDKRVVDRFDVRMWICISRKLDVHRHTTEDQGVVESATMKNQGVQFPNLNNLNNLHCALRGVLQESQRFLLVLDDVWFDNFQDEEEWAKLLAPLVSQHPRSQVLVTCRSRRLPAPLRCKQVFPLQNMEDTDFLALFKYLAFAGEQQHKHEKLQDFAGRIAQKLCKSPLAAKVVGSQLSRNMNVSAWEDSLKSDNLGEPRGALLWSYQNLDPNIQRCFMYCSLFRKGHMYEVAELVHLWVAKGFVADSSNQSRTLLEDIGRVYFRELVHASFFQEVCTNSKNTSYYMHDTIHDLAEALSRGDCFRLFEDGIREIPHTVRHLSVYVDTMDHHKQSICRLIHLRTVICMEPVMDDANKLFHEVLRNQKKLRILLLCFHNSSKLPQSIGEFKHLRYLNIHKTSISELPGELCTLYHLQFLRVHQDVKNLQIKLRHLERCARSRSSSGFIGQLPVPQIPYIGKLTTVQRLLEFLVAKQKGHEVQQLRDMRELSFTLNILNLENVRTKDEVQEAMLHDKGRLHSLHLGWSCTDDYMDNSLHLDVLEGLKPPHELSIEGYRSPTYPSWLFEDSHLVNLRSLYLSSCTALENLPSMVQPVKQFIRISLHNIPNLKTPLLIPGGLESLDIMGCPLLRFVSSEELGKHEQHINLLKAGNLSSKLSMMWETERGSQIYRYNIRDTLKSEYSSLEQLMALMDDDISVQLRTMKNASESERDEVLVQEDTMKAWLYCQEQRIKLIYARPTENLLFLPSSLRLFTLSSCSLTDGALAVCLQGLTSLYGLRIEKIMSLTSLPSSEVMQCLTALQTLYIRSCWCIRSLGGLRKVTSLSRVTIDSCVSLELVDGNEIDTIPSFIEKLSISGCVLGADFLTTEFPRLRSISITSCRSSSSFSIGHLHSLESLSLNNMPDLCFLEGLSCPHLQDIHLINVPKLTAQSFSQHHAWTSLAISSSAMLSLILSTDNIMLPEKLCFEQYNEPSITFEISAKFASIKFLEFSNSEVMSLPSSLRNMSCLEGIKFIKCPDLSSLPDLPLSVQKMEIQDCECLKISCQAPNGENWPKIEHIRWEADRVFQTQRKHNVVQYTGMIEMETWNSCLPKKLQPGQSVSWSAKMGYSWFESPSPGMSVPGSVPMGFKIADICKWLTEISKTLIDVAGKIPAKWLTEISKTLIDVAAKLQALVFNLGLVRLAGRMLPGAKKRNMIN</sequence>
<dbReference type="SUPFAM" id="SSF52540">
    <property type="entry name" value="P-loop containing nucleoside triphosphate hydrolases"/>
    <property type="match status" value="1"/>
</dbReference>
<dbReference type="PANTHER" id="PTHR36766">
    <property type="entry name" value="PLANT BROAD-SPECTRUM MILDEW RESISTANCE PROTEIN RPW8"/>
    <property type="match status" value="1"/>
</dbReference>
<feature type="chain" id="PRO_5013107764" description="Reverse transcriptase zinc-binding domain-containing protein" evidence="4">
    <location>
        <begin position="16"/>
        <end position="2078"/>
    </location>
</feature>
<evidence type="ECO:0000256" key="4">
    <source>
        <dbReference type="SAM" id="SignalP"/>
    </source>
</evidence>
<feature type="domain" description="NB-ARC" evidence="5">
    <location>
        <begin position="869"/>
        <end position="1028"/>
    </location>
</feature>
<dbReference type="Gramene" id="OB11G16520.1">
    <property type="protein sequence ID" value="OB11G16520.1"/>
    <property type="gene ID" value="OB11G16520"/>
</dbReference>
<reference evidence="10" key="2">
    <citation type="submission" date="2013-04" db="UniProtKB">
        <authorList>
            <consortium name="EnsemblPlants"/>
        </authorList>
    </citation>
    <scope>IDENTIFICATION</scope>
</reference>
<keyword evidence="4" id="KW-0732">Signal</keyword>
<dbReference type="SUPFAM" id="SSF52058">
    <property type="entry name" value="L domain-like"/>
    <property type="match status" value="2"/>
</dbReference>
<dbReference type="Proteomes" id="UP000006038">
    <property type="component" value="Chromosome 11"/>
</dbReference>
<evidence type="ECO:0000256" key="2">
    <source>
        <dbReference type="ARBA" id="ARBA00022737"/>
    </source>
</evidence>
<dbReference type="GO" id="GO:0004523">
    <property type="term" value="F:RNA-DNA hybrid ribonuclease activity"/>
    <property type="evidence" value="ECO:0007669"/>
    <property type="project" value="InterPro"/>
</dbReference>
<dbReference type="eggNOG" id="KOG1075">
    <property type="taxonomic scope" value="Eukaryota"/>
</dbReference>
<dbReference type="Pfam" id="PF14223">
    <property type="entry name" value="Retrotran_gag_2"/>
    <property type="match status" value="1"/>
</dbReference>
<dbReference type="InterPro" id="IPR002182">
    <property type="entry name" value="NB-ARC"/>
</dbReference>
<feature type="domain" description="Retrovirus-related Pol polyprotein from transposon TNT 1-94-like beta-barrel" evidence="7">
    <location>
        <begin position="408"/>
        <end position="474"/>
    </location>
</feature>
<feature type="signal peptide" evidence="4">
    <location>
        <begin position="1"/>
        <end position="15"/>
    </location>
</feature>
<keyword evidence="1" id="KW-0433">Leucine-rich repeat</keyword>
<evidence type="ECO:0000259" key="8">
    <source>
        <dbReference type="Pfam" id="PF23559"/>
    </source>
</evidence>
<dbReference type="InterPro" id="IPR044730">
    <property type="entry name" value="RNase_H-like_dom_plant"/>
</dbReference>
<dbReference type="InterPro" id="IPR032675">
    <property type="entry name" value="LRR_dom_sf"/>
</dbReference>
<dbReference type="GO" id="GO:0042742">
    <property type="term" value="P:defense response to bacterium"/>
    <property type="evidence" value="ECO:0007669"/>
    <property type="project" value="UniProtKB-ARBA"/>
</dbReference>
<dbReference type="InterPro" id="IPR058922">
    <property type="entry name" value="WHD_DRP"/>
</dbReference>
<protein>
    <recommendedName>
        <fullName evidence="12">Reverse transcriptase zinc-binding domain-containing protein</fullName>
    </recommendedName>
</protein>
<reference evidence="10" key="1">
    <citation type="journal article" date="2013" name="Nat. Commun.">
        <title>Whole-genome sequencing of Oryza brachyantha reveals mechanisms underlying Oryza genome evolution.</title>
        <authorList>
            <person name="Chen J."/>
            <person name="Huang Q."/>
            <person name="Gao D."/>
            <person name="Wang J."/>
            <person name="Lang Y."/>
            <person name="Liu T."/>
            <person name="Li B."/>
            <person name="Bai Z."/>
            <person name="Luis Goicoechea J."/>
            <person name="Liang C."/>
            <person name="Chen C."/>
            <person name="Zhang W."/>
            <person name="Sun S."/>
            <person name="Liao Y."/>
            <person name="Zhang X."/>
            <person name="Yang L."/>
            <person name="Song C."/>
            <person name="Wang M."/>
            <person name="Shi J."/>
            <person name="Liu G."/>
            <person name="Liu J."/>
            <person name="Zhou H."/>
            <person name="Zhou W."/>
            <person name="Yu Q."/>
            <person name="An N."/>
            <person name="Chen Y."/>
            <person name="Cai Q."/>
            <person name="Wang B."/>
            <person name="Liu B."/>
            <person name="Min J."/>
            <person name="Huang Y."/>
            <person name="Wu H."/>
            <person name="Li Z."/>
            <person name="Zhang Y."/>
            <person name="Yin Y."/>
            <person name="Song W."/>
            <person name="Jiang J."/>
            <person name="Jackson S.A."/>
            <person name="Wing R.A."/>
            <person name="Wang J."/>
            <person name="Chen M."/>
        </authorList>
    </citation>
    <scope>NUCLEOTIDE SEQUENCE [LARGE SCALE GENOMIC DNA]</scope>
    <source>
        <strain evidence="10">cv. IRGC 101232</strain>
    </source>
</reference>
<dbReference type="Pfam" id="PF25019">
    <property type="entry name" value="LRR_R13L1-DRL21"/>
    <property type="match status" value="1"/>
</dbReference>
<dbReference type="PANTHER" id="PTHR36766:SF60">
    <property type="entry name" value="NB-ARC DOMAIN-CONTAINING PROTEIN"/>
    <property type="match status" value="1"/>
</dbReference>
<dbReference type="Gene3D" id="3.40.50.300">
    <property type="entry name" value="P-loop containing nucleotide triphosphate hydrolases"/>
    <property type="match status" value="1"/>
</dbReference>
<feature type="domain" description="Retrovirus-related Pol polyprotein from transposon TNT 1-94-like beta-barrel" evidence="7">
    <location>
        <begin position="507"/>
        <end position="563"/>
    </location>
</feature>
<dbReference type="Gene3D" id="3.80.10.10">
    <property type="entry name" value="Ribonuclease Inhibitor"/>
    <property type="match status" value="2"/>
</dbReference>
<accession>J3N766</accession>
<dbReference type="CDD" id="cd06222">
    <property type="entry name" value="RNase_H_like"/>
    <property type="match status" value="1"/>
</dbReference>
<name>J3N766_ORYBR</name>
<dbReference type="FunFam" id="1.10.10.10:FF:000322">
    <property type="entry name" value="Probable disease resistance protein At1g63360"/>
    <property type="match status" value="1"/>
</dbReference>
<dbReference type="Gene3D" id="1.10.10.10">
    <property type="entry name" value="Winged helix-like DNA-binding domain superfamily/Winged helix DNA-binding domain"/>
    <property type="match status" value="1"/>
</dbReference>
<dbReference type="eggNOG" id="KOG0017">
    <property type="taxonomic scope" value="Eukaryota"/>
</dbReference>
<dbReference type="HOGENOM" id="CLU_232720_0_0_1"/>
<evidence type="ECO:0000259" key="6">
    <source>
        <dbReference type="Pfam" id="PF13966"/>
    </source>
</evidence>
<feature type="domain" description="R13L1/DRL21-like LRR repeat region" evidence="9">
    <location>
        <begin position="1363"/>
        <end position="1485"/>
    </location>
</feature>
<dbReference type="InterPro" id="IPR027417">
    <property type="entry name" value="P-loop_NTPase"/>
</dbReference>
<evidence type="ECO:0000256" key="3">
    <source>
        <dbReference type="ARBA" id="ARBA00022821"/>
    </source>
</evidence>
<dbReference type="eggNOG" id="KOG4658">
    <property type="taxonomic scope" value="Eukaryota"/>
</dbReference>
<evidence type="ECO:0000259" key="7">
    <source>
        <dbReference type="Pfam" id="PF22936"/>
    </source>
</evidence>
<dbReference type="InterPro" id="IPR056789">
    <property type="entry name" value="LRR_R13L1-DRL21"/>
</dbReference>
<evidence type="ECO:0008006" key="12">
    <source>
        <dbReference type="Google" id="ProtNLM"/>
    </source>
</evidence>
<evidence type="ECO:0000313" key="11">
    <source>
        <dbReference type="Proteomes" id="UP000006038"/>
    </source>
</evidence>
<proteinExistence type="predicted"/>
<dbReference type="Pfam" id="PF23559">
    <property type="entry name" value="WHD_DRP"/>
    <property type="match status" value="1"/>
</dbReference>
<dbReference type="GO" id="GO:0003676">
    <property type="term" value="F:nucleic acid binding"/>
    <property type="evidence" value="ECO:0007669"/>
    <property type="project" value="InterPro"/>
</dbReference>
<dbReference type="InterPro" id="IPR036388">
    <property type="entry name" value="WH-like_DNA-bd_sf"/>
</dbReference>
<dbReference type="Pfam" id="PF00931">
    <property type="entry name" value="NB-ARC"/>
    <property type="match status" value="1"/>
</dbReference>
<dbReference type="CDD" id="cd09272">
    <property type="entry name" value="RNase_HI_RT_Ty1"/>
    <property type="match status" value="1"/>
</dbReference>
<dbReference type="GO" id="GO:0002758">
    <property type="term" value="P:innate immune response-activating signaling pathway"/>
    <property type="evidence" value="ECO:0007669"/>
    <property type="project" value="UniProtKB-ARBA"/>
</dbReference>
<feature type="domain" description="Disease resistance protein winged helix" evidence="8">
    <location>
        <begin position="1106"/>
        <end position="1178"/>
    </location>
</feature>
<evidence type="ECO:0000259" key="5">
    <source>
        <dbReference type="Pfam" id="PF00931"/>
    </source>
</evidence>
<dbReference type="EnsemblPlants" id="OB11G16520.1">
    <property type="protein sequence ID" value="OB11G16520.1"/>
    <property type="gene ID" value="OB11G16520"/>
</dbReference>
<organism evidence="10">
    <name type="scientific">Oryza brachyantha</name>
    <name type="common">malo sina</name>
    <dbReference type="NCBI Taxonomy" id="4533"/>
    <lineage>
        <taxon>Eukaryota</taxon>
        <taxon>Viridiplantae</taxon>
        <taxon>Streptophyta</taxon>
        <taxon>Embryophyta</taxon>
        <taxon>Tracheophyta</taxon>
        <taxon>Spermatophyta</taxon>
        <taxon>Magnoliopsida</taxon>
        <taxon>Liliopsida</taxon>
        <taxon>Poales</taxon>
        <taxon>Poaceae</taxon>
        <taxon>BOP clade</taxon>
        <taxon>Oryzoideae</taxon>
        <taxon>Oryzeae</taxon>
        <taxon>Oryzinae</taxon>
        <taxon>Oryza</taxon>
    </lineage>
</organism>